<dbReference type="Gene3D" id="1.25.60.10">
    <property type="entry name" value="MgtE N-terminal domain-like"/>
    <property type="match status" value="1"/>
</dbReference>
<evidence type="ECO:0000256" key="1">
    <source>
        <dbReference type="SAM" id="Coils"/>
    </source>
</evidence>
<evidence type="ECO:0000256" key="3">
    <source>
        <dbReference type="SAM" id="Phobius"/>
    </source>
</evidence>
<evidence type="ECO:0000256" key="2">
    <source>
        <dbReference type="SAM" id="MobiDB-lite"/>
    </source>
</evidence>
<dbReference type="InterPro" id="IPR038076">
    <property type="entry name" value="MgtE_N_sf"/>
</dbReference>
<proteinExistence type="predicted"/>
<dbReference type="EMBL" id="MATO01000080">
    <property type="protein sequence ID" value="OCS84267.1"/>
    <property type="molecule type" value="Genomic_DNA"/>
</dbReference>
<feature type="compositionally biased region" description="Polar residues" evidence="2">
    <location>
        <begin position="72"/>
        <end position="81"/>
    </location>
</feature>
<keyword evidence="3" id="KW-0812">Transmembrane</keyword>
<gene>
    <name evidence="5" type="ORF">A6K76_15875</name>
</gene>
<keyword evidence="1" id="KW-0175">Coiled coil</keyword>
<accession>A0A1C0YAQ5</accession>
<evidence type="ECO:0000313" key="5">
    <source>
        <dbReference type="EMBL" id="OCS84267.1"/>
    </source>
</evidence>
<dbReference type="AlphaFoldDB" id="A0A1C0YAQ5"/>
<feature type="domain" description="Magnesium transporter MgtE intracellular" evidence="4">
    <location>
        <begin position="139"/>
        <end position="202"/>
    </location>
</feature>
<dbReference type="InterPro" id="IPR006668">
    <property type="entry name" value="Mg_transptr_MgtE_intracell_dom"/>
</dbReference>
<dbReference type="SUPFAM" id="SSF158791">
    <property type="entry name" value="MgtE N-terminal domain-like"/>
    <property type="match status" value="1"/>
</dbReference>
<reference evidence="5 6" key="1">
    <citation type="submission" date="2016-07" db="EMBL/GenBank/DDBJ databases">
        <title>Caryophanon latum genome sequencing.</title>
        <authorList>
            <person name="Verma A."/>
            <person name="Pal Y."/>
            <person name="Krishnamurthi S."/>
        </authorList>
    </citation>
    <scope>NUCLEOTIDE SEQUENCE [LARGE SCALE GENOMIC DNA]</scope>
    <source>
        <strain evidence="5 6">DSM 14151</strain>
    </source>
</reference>
<sequence>MAKKKNNVEIEELEAGKSPGIFQKLFYWFLIPLMFLLAVVLVVAEISDVNVFEKARETASSLPFISSDETEGNPTGGTASDVSGGKVLELQSESMEKESQIADLQAQIATVNTEKEQMLIEQEKLAFELERLQRENETSSIEFDEIVKTYETMSSKKSAAAIAEMSDAEALRILSNLKTDTVAELFEKMDPDKVAHYTALMTE</sequence>
<dbReference type="Pfam" id="PF03448">
    <property type="entry name" value="MgtE_N"/>
    <property type="match status" value="1"/>
</dbReference>
<feature type="transmembrane region" description="Helical" evidence="3">
    <location>
        <begin position="25"/>
        <end position="46"/>
    </location>
</feature>
<comment type="caution">
    <text evidence="5">The sequence shown here is derived from an EMBL/GenBank/DDBJ whole genome shotgun (WGS) entry which is preliminary data.</text>
</comment>
<dbReference type="RefSeq" id="WP_066466565.1">
    <property type="nucleotide sequence ID" value="NZ_MATO01000080.1"/>
</dbReference>
<feature type="region of interest" description="Disordered" evidence="2">
    <location>
        <begin position="63"/>
        <end position="84"/>
    </location>
</feature>
<organism evidence="5 6">
    <name type="scientific">Caryophanon latum</name>
    <dbReference type="NCBI Taxonomy" id="33977"/>
    <lineage>
        <taxon>Bacteria</taxon>
        <taxon>Bacillati</taxon>
        <taxon>Bacillota</taxon>
        <taxon>Bacilli</taxon>
        <taxon>Bacillales</taxon>
        <taxon>Caryophanaceae</taxon>
        <taxon>Caryophanon</taxon>
    </lineage>
</organism>
<name>A0A1C0YAQ5_9BACL</name>
<evidence type="ECO:0000259" key="4">
    <source>
        <dbReference type="Pfam" id="PF03448"/>
    </source>
</evidence>
<feature type="coiled-coil region" evidence="1">
    <location>
        <begin position="87"/>
        <end position="135"/>
    </location>
</feature>
<dbReference type="OrthoDB" id="1724615at2"/>
<keyword evidence="6" id="KW-1185">Reference proteome</keyword>
<protein>
    <recommendedName>
        <fullName evidence="4">Magnesium transporter MgtE intracellular domain-containing protein</fullName>
    </recommendedName>
</protein>
<keyword evidence="3" id="KW-0472">Membrane</keyword>
<evidence type="ECO:0000313" key="6">
    <source>
        <dbReference type="Proteomes" id="UP000093482"/>
    </source>
</evidence>
<dbReference type="Proteomes" id="UP000093482">
    <property type="component" value="Unassembled WGS sequence"/>
</dbReference>
<keyword evidence="3" id="KW-1133">Transmembrane helix</keyword>